<proteinExistence type="predicted"/>
<keyword evidence="4" id="KW-0862">Zinc</keyword>
<protein>
    <recommendedName>
        <fullName evidence="5">Succinylglutamate desuccinylase/Aspartoacylase catalytic domain-containing protein</fullName>
    </recommendedName>
</protein>
<dbReference type="RefSeq" id="WP_171088688.1">
    <property type="nucleotide sequence ID" value="NZ_CP053069.1"/>
</dbReference>
<dbReference type="SUPFAM" id="SSF53187">
    <property type="entry name" value="Zn-dependent exopeptidases"/>
    <property type="match status" value="1"/>
</dbReference>
<accession>A0A6M4GNT4</accession>
<dbReference type="InterPro" id="IPR055438">
    <property type="entry name" value="AstE_AspA_cat"/>
</dbReference>
<dbReference type="Pfam" id="PF24827">
    <property type="entry name" value="AstE_AspA_cat"/>
    <property type="match status" value="1"/>
</dbReference>
<evidence type="ECO:0000256" key="4">
    <source>
        <dbReference type="ARBA" id="ARBA00022833"/>
    </source>
</evidence>
<name>A0A6M4GNT4_9PROT</name>
<dbReference type="GO" id="GO:0016788">
    <property type="term" value="F:hydrolase activity, acting on ester bonds"/>
    <property type="evidence" value="ECO:0007669"/>
    <property type="project" value="InterPro"/>
</dbReference>
<dbReference type="Proteomes" id="UP000501534">
    <property type="component" value="Chromosome"/>
</dbReference>
<dbReference type="InterPro" id="IPR050178">
    <property type="entry name" value="AspA/AstE_fam"/>
</dbReference>
<dbReference type="CDD" id="cd06910">
    <property type="entry name" value="M14_ASTE_ASPA-like"/>
    <property type="match status" value="1"/>
</dbReference>
<reference evidence="6 7" key="1">
    <citation type="submission" date="2020-04" db="EMBL/GenBank/DDBJ databases">
        <title>Usitatibacter rugosus gen. nov., sp. nov. and Usitatibacter palustris sp. nov., novel members of Usitatibacteraceae fam. nov. within the order Nitrosomonadales isolated from soil.</title>
        <authorList>
            <person name="Huber K.J."/>
            <person name="Neumann-Schaal M."/>
            <person name="Geppert A."/>
            <person name="Luckner M."/>
            <person name="Wanner G."/>
            <person name="Overmann J."/>
        </authorList>
    </citation>
    <scope>NUCLEOTIDE SEQUENCE [LARGE SCALE GENOMIC DNA]</scope>
    <source>
        <strain evidence="6 7">0125_3</strain>
    </source>
</reference>
<dbReference type="PANTHER" id="PTHR15162:SF7">
    <property type="entry name" value="SUCCINYLGLUTAMATE DESUCCINYLASE"/>
    <property type="match status" value="1"/>
</dbReference>
<keyword evidence="3" id="KW-0378">Hydrolase</keyword>
<evidence type="ECO:0000256" key="3">
    <source>
        <dbReference type="ARBA" id="ARBA00022801"/>
    </source>
</evidence>
<dbReference type="Gene3D" id="3.40.630.10">
    <property type="entry name" value="Zn peptidases"/>
    <property type="match status" value="1"/>
</dbReference>
<dbReference type="GO" id="GO:0005829">
    <property type="term" value="C:cytosol"/>
    <property type="evidence" value="ECO:0007669"/>
    <property type="project" value="TreeGrafter"/>
</dbReference>
<keyword evidence="7" id="KW-1185">Reference proteome</keyword>
<feature type="domain" description="Succinylglutamate desuccinylase/Aspartoacylase catalytic" evidence="5">
    <location>
        <begin position="36"/>
        <end position="142"/>
    </location>
</feature>
<gene>
    <name evidence="6" type="ORF">DSM104443_00015</name>
</gene>
<organism evidence="6 7">
    <name type="scientific">Usitatibacter rugosus</name>
    <dbReference type="NCBI Taxonomy" id="2732067"/>
    <lineage>
        <taxon>Bacteria</taxon>
        <taxon>Pseudomonadati</taxon>
        <taxon>Pseudomonadota</taxon>
        <taxon>Betaproteobacteria</taxon>
        <taxon>Nitrosomonadales</taxon>
        <taxon>Usitatibacteraceae</taxon>
        <taxon>Usitatibacter</taxon>
    </lineage>
</organism>
<comment type="cofactor">
    <cofactor evidence="1">
        <name>Zn(2+)</name>
        <dbReference type="ChEBI" id="CHEBI:29105"/>
    </cofactor>
</comment>
<sequence length="318" mass="35518">MTTIPFPVELDAPDIQPHRRSGTGTDFIHTFESGKPGPHVMVNALTHGNEICGAIAVDRLLREGLRPTRGTLTLAFANVEAYSRFDRERPFATRFVDEDFNRVWTPSTLDGPRRSVELDRARQLRPFVDAADFLLDIHSMLEPSPAVMICGPLDKGIRFAFDIGLPEHVVSDTGHANGTRMRDYGGFGDPSSPKNAQLIECGQHWEKKAAVVAWQTTWRFLRALDVVDRERAAKEIDENVAPQKLVRVTDAVVANSPAFRFAREFTGLEVIERRGDVIAWDGENAVRAPYDNCVLIMPVPHNIKTGLTAVRLGRIETR</sequence>
<dbReference type="PANTHER" id="PTHR15162">
    <property type="entry name" value="ASPARTOACYLASE"/>
    <property type="match status" value="1"/>
</dbReference>
<dbReference type="GO" id="GO:0046872">
    <property type="term" value="F:metal ion binding"/>
    <property type="evidence" value="ECO:0007669"/>
    <property type="project" value="UniProtKB-KW"/>
</dbReference>
<dbReference type="EMBL" id="CP053069">
    <property type="protein sequence ID" value="QJR08980.1"/>
    <property type="molecule type" value="Genomic_DNA"/>
</dbReference>
<dbReference type="KEGG" id="uru:DSM104443_00015"/>
<keyword evidence="2" id="KW-0479">Metal-binding</keyword>
<dbReference type="AlphaFoldDB" id="A0A6M4GNT4"/>
<evidence type="ECO:0000313" key="7">
    <source>
        <dbReference type="Proteomes" id="UP000501534"/>
    </source>
</evidence>
<evidence type="ECO:0000259" key="5">
    <source>
        <dbReference type="Pfam" id="PF24827"/>
    </source>
</evidence>
<evidence type="ECO:0000256" key="2">
    <source>
        <dbReference type="ARBA" id="ARBA00022723"/>
    </source>
</evidence>
<evidence type="ECO:0000313" key="6">
    <source>
        <dbReference type="EMBL" id="QJR08980.1"/>
    </source>
</evidence>
<evidence type="ECO:0000256" key="1">
    <source>
        <dbReference type="ARBA" id="ARBA00001947"/>
    </source>
</evidence>